<evidence type="ECO:0000256" key="2">
    <source>
        <dbReference type="ARBA" id="ARBA00022737"/>
    </source>
</evidence>
<dbReference type="PRINTS" id="PR00320">
    <property type="entry name" value="GPROTEINBRPT"/>
</dbReference>
<feature type="repeat" description="WD" evidence="3">
    <location>
        <begin position="112"/>
        <end position="157"/>
    </location>
</feature>
<dbReference type="RefSeq" id="XP_060285552.1">
    <property type="nucleotide sequence ID" value="XM_060423846.1"/>
</dbReference>
<dbReference type="AlphaFoldDB" id="A0AAJ0C601"/>
<dbReference type="Gene3D" id="2.130.10.10">
    <property type="entry name" value="YVTN repeat-like/Quinoprotein amine dehydrogenase"/>
    <property type="match status" value="1"/>
</dbReference>
<organism evidence="5 6">
    <name type="scientific">Phialemonium atrogriseum</name>
    <dbReference type="NCBI Taxonomy" id="1093897"/>
    <lineage>
        <taxon>Eukaryota</taxon>
        <taxon>Fungi</taxon>
        <taxon>Dikarya</taxon>
        <taxon>Ascomycota</taxon>
        <taxon>Pezizomycotina</taxon>
        <taxon>Sordariomycetes</taxon>
        <taxon>Sordariomycetidae</taxon>
        <taxon>Cephalothecales</taxon>
        <taxon>Cephalothecaceae</taxon>
        <taxon>Phialemonium</taxon>
    </lineage>
</organism>
<evidence type="ECO:0000313" key="6">
    <source>
        <dbReference type="Proteomes" id="UP001244011"/>
    </source>
</evidence>
<gene>
    <name evidence="5" type="ORF">QBC33DRAFT_351876</name>
</gene>
<dbReference type="Proteomes" id="UP001244011">
    <property type="component" value="Unassembled WGS sequence"/>
</dbReference>
<dbReference type="SUPFAM" id="SSF50978">
    <property type="entry name" value="WD40 repeat-like"/>
    <property type="match status" value="1"/>
</dbReference>
<sequence>MSSLYKPKPTGTSSSTTGSIANDVELPVDATDTITSIRWSPVANHLAAASWDGKVRIYDVTNDGKAQGVAMINAEGPAFSCDWSKDGTMITAGGADKKVHLLQAASGQAISFTAHKAPIRAVRFADIPSAAAPIIASGSWDSTVSYWDIRQTASPLATLQCSDRVYSMDTNGRLLVIATADLNMHLVDLHTNPASIMRTQPSQLKHQTKAVAAASDGRHWSAGSIEGRCAATAVDETEAKSYNFTWRCHRGEPDAKKMVKVWAVNDISFHPFHKGILASVGADGTYSFWDLVGHSRLKLFPNVGGSITSAAFNRDGKLFAYAVGYDWSLGYAHSTPQYPRKLMLHPVKEDEVSKAARI</sequence>
<dbReference type="PANTHER" id="PTHR10971">
    <property type="entry name" value="MRNA EXPORT FACTOR AND BUB3"/>
    <property type="match status" value="1"/>
</dbReference>
<comment type="caution">
    <text evidence="5">The sequence shown here is derived from an EMBL/GenBank/DDBJ whole genome shotgun (WGS) entry which is preliminary data.</text>
</comment>
<keyword evidence="2" id="KW-0677">Repeat</keyword>
<feature type="repeat" description="WD" evidence="3">
    <location>
        <begin position="31"/>
        <end position="68"/>
    </location>
</feature>
<dbReference type="SMART" id="SM00320">
    <property type="entry name" value="WD40"/>
    <property type="match status" value="6"/>
</dbReference>
<dbReference type="Pfam" id="PF00400">
    <property type="entry name" value="WD40"/>
    <property type="match status" value="4"/>
</dbReference>
<protein>
    <submittedName>
        <fullName evidence="5">WD40-repeat-containing domain protein</fullName>
    </submittedName>
</protein>
<dbReference type="InterPro" id="IPR001680">
    <property type="entry name" value="WD40_rpt"/>
</dbReference>
<keyword evidence="1 3" id="KW-0853">WD repeat</keyword>
<dbReference type="InterPro" id="IPR015943">
    <property type="entry name" value="WD40/YVTN_repeat-like_dom_sf"/>
</dbReference>
<evidence type="ECO:0000256" key="4">
    <source>
        <dbReference type="SAM" id="MobiDB-lite"/>
    </source>
</evidence>
<feature type="compositionally biased region" description="Low complexity" evidence="4">
    <location>
        <begin position="10"/>
        <end position="19"/>
    </location>
</feature>
<feature type="region of interest" description="Disordered" evidence="4">
    <location>
        <begin position="1"/>
        <end position="20"/>
    </location>
</feature>
<proteinExistence type="predicted"/>
<evidence type="ECO:0000256" key="3">
    <source>
        <dbReference type="PROSITE-ProRule" id="PRU00221"/>
    </source>
</evidence>
<dbReference type="PROSITE" id="PS50082">
    <property type="entry name" value="WD_REPEATS_2"/>
    <property type="match status" value="2"/>
</dbReference>
<dbReference type="GeneID" id="85307033"/>
<reference evidence="5" key="1">
    <citation type="submission" date="2023-06" db="EMBL/GenBank/DDBJ databases">
        <title>Genome-scale phylogeny and comparative genomics of the fungal order Sordariales.</title>
        <authorList>
            <consortium name="Lawrence Berkeley National Laboratory"/>
            <person name="Hensen N."/>
            <person name="Bonometti L."/>
            <person name="Westerberg I."/>
            <person name="Brannstrom I.O."/>
            <person name="Guillou S."/>
            <person name="Cros-Aarteil S."/>
            <person name="Calhoun S."/>
            <person name="Haridas S."/>
            <person name="Kuo A."/>
            <person name="Mondo S."/>
            <person name="Pangilinan J."/>
            <person name="Riley R."/>
            <person name="Labutti K."/>
            <person name="Andreopoulos B."/>
            <person name="Lipzen A."/>
            <person name="Chen C."/>
            <person name="Yanf M."/>
            <person name="Daum C."/>
            <person name="Ng V."/>
            <person name="Clum A."/>
            <person name="Steindorff A."/>
            <person name="Ohm R."/>
            <person name="Martin F."/>
            <person name="Silar P."/>
            <person name="Natvig D."/>
            <person name="Lalanne C."/>
            <person name="Gautier V."/>
            <person name="Ament-Velasquez S.L."/>
            <person name="Kruys A."/>
            <person name="Hutchinson M.I."/>
            <person name="Powell A.J."/>
            <person name="Barry K."/>
            <person name="Miller A.N."/>
            <person name="Grigoriev I.V."/>
            <person name="Debuchy R."/>
            <person name="Gladieux P."/>
            <person name="Thoren M.H."/>
            <person name="Johannesson H."/>
        </authorList>
    </citation>
    <scope>NUCLEOTIDE SEQUENCE</scope>
    <source>
        <strain evidence="5">8032-3</strain>
    </source>
</reference>
<accession>A0AAJ0C601</accession>
<dbReference type="InterPro" id="IPR020472">
    <property type="entry name" value="WD40_PAC1"/>
</dbReference>
<dbReference type="EMBL" id="MU839003">
    <property type="protein sequence ID" value="KAK1769339.1"/>
    <property type="molecule type" value="Genomic_DNA"/>
</dbReference>
<name>A0AAJ0C601_9PEZI</name>
<evidence type="ECO:0000313" key="5">
    <source>
        <dbReference type="EMBL" id="KAK1769339.1"/>
    </source>
</evidence>
<evidence type="ECO:0000256" key="1">
    <source>
        <dbReference type="ARBA" id="ARBA00022574"/>
    </source>
</evidence>
<dbReference type="InterPro" id="IPR036322">
    <property type="entry name" value="WD40_repeat_dom_sf"/>
</dbReference>
<keyword evidence="6" id="KW-1185">Reference proteome</keyword>